<dbReference type="PROSITE" id="PS51032">
    <property type="entry name" value="AP2_ERF"/>
    <property type="match status" value="2"/>
</dbReference>
<dbReference type="PANTHER" id="PTHR31677:SF196">
    <property type="entry name" value="ETHYLENE-RESPONSIVE TRANSCRIPTION FACTOR ERF109"/>
    <property type="match status" value="1"/>
</dbReference>
<accession>A0A0F9PD89</accession>
<evidence type="ECO:0000259" key="4">
    <source>
        <dbReference type="PROSITE" id="PS51032"/>
    </source>
</evidence>
<organism evidence="5">
    <name type="scientific">marine sediment metagenome</name>
    <dbReference type="NCBI Taxonomy" id="412755"/>
    <lineage>
        <taxon>unclassified sequences</taxon>
        <taxon>metagenomes</taxon>
        <taxon>ecological metagenomes</taxon>
    </lineage>
</organism>
<name>A0A0F9PD89_9ZZZZ</name>
<sequence length="240" mass="28409">MKKIPLTQGYFALVDDEDYEWLSAHLWHVNKQPNSNYAITTHDGKQVLMHRLIMELKMGDGIQVDHINHDGLDNQKSNIRICNKQQNQCNRFTTKHSSQYRGVCVFNKNKVFSAQITINQVKHHLGLFRSEKEAAQTYDRVAIKVFGEFAQPNFPRRSYQLKNLLTVEQAKKLRDIRTLRQYASRFTGVVWEKRRNKWKAQIRHDNRLVYLGLFENEIDAACKYNEYVIKNKLNRKLNLE</sequence>
<keyword evidence="3" id="KW-0804">Transcription</keyword>
<reference evidence="5" key="1">
    <citation type="journal article" date="2015" name="Nature">
        <title>Complex archaea that bridge the gap between prokaryotes and eukaryotes.</title>
        <authorList>
            <person name="Spang A."/>
            <person name="Saw J.H."/>
            <person name="Jorgensen S.L."/>
            <person name="Zaremba-Niedzwiedzka K."/>
            <person name="Martijn J."/>
            <person name="Lind A.E."/>
            <person name="van Eijk R."/>
            <person name="Schleper C."/>
            <person name="Guy L."/>
            <person name="Ettema T.J."/>
        </authorList>
    </citation>
    <scope>NUCLEOTIDE SEQUENCE</scope>
</reference>
<gene>
    <name evidence="5" type="ORF">LCGC14_1152350</name>
</gene>
<comment type="caution">
    <text evidence="5">The sequence shown here is derived from an EMBL/GenBank/DDBJ whole genome shotgun (WGS) entry which is preliminary data.</text>
</comment>
<dbReference type="Pfam" id="PF13392">
    <property type="entry name" value="HNH_3"/>
    <property type="match status" value="1"/>
</dbReference>
<dbReference type="AlphaFoldDB" id="A0A0F9PD89"/>
<keyword evidence="1" id="KW-0805">Transcription regulation</keyword>
<feature type="domain" description="AP2/ERF" evidence="4">
    <location>
        <begin position="99"/>
        <end position="155"/>
    </location>
</feature>
<dbReference type="InterPro" id="IPR001471">
    <property type="entry name" value="AP2/ERF_dom"/>
</dbReference>
<dbReference type="Gene3D" id="3.90.75.20">
    <property type="match status" value="1"/>
</dbReference>
<dbReference type="SUPFAM" id="SSF54060">
    <property type="entry name" value="His-Me finger endonucleases"/>
    <property type="match status" value="1"/>
</dbReference>
<dbReference type="InterPro" id="IPR044925">
    <property type="entry name" value="His-Me_finger_sf"/>
</dbReference>
<dbReference type="InterPro" id="IPR003615">
    <property type="entry name" value="HNH_nuc"/>
</dbReference>
<dbReference type="PANTHER" id="PTHR31677">
    <property type="entry name" value="AP2 DOMAIN CLASS TRANSCRIPTION FACTOR"/>
    <property type="match status" value="1"/>
</dbReference>
<dbReference type="SUPFAM" id="SSF54171">
    <property type="entry name" value="DNA-binding domain"/>
    <property type="match status" value="2"/>
</dbReference>
<dbReference type="InterPro" id="IPR016177">
    <property type="entry name" value="DNA-bd_dom_sf"/>
</dbReference>
<dbReference type="GO" id="GO:0003700">
    <property type="term" value="F:DNA-binding transcription factor activity"/>
    <property type="evidence" value="ECO:0007669"/>
    <property type="project" value="InterPro"/>
</dbReference>
<evidence type="ECO:0000256" key="1">
    <source>
        <dbReference type="ARBA" id="ARBA00023015"/>
    </source>
</evidence>
<feature type="domain" description="AP2/ERF" evidence="4">
    <location>
        <begin position="185"/>
        <end position="240"/>
    </location>
</feature>
<dbReference type="GO" id="GO:0003677">
    <property type="term" value="F:DNA binding"/>
    <property type="evidence" value="ECO:0007669"/>
    <property type="project" value="UniProtKB-KW"/>
</dbReference>
<dbReference type="Gene3D" id="3.30.730.10">
    <property type="entry name" value="AP2/ERF domain"/>
    <property type="match status" value="2"/>
</dbReference>
<evidence type="ECO:0000313" key="5">
    <source>
        <dbReference type="EMBL" id="KKM98985.1"/>
    </source>
</evidence>
<dbReference type="SMART" id="SM00380">
    <property type="entry name" value="AP2"/>
    <property type="match status" value="1"/>
</dbReference>
<dbReference type="InterPro" id="IPR036955">
    <property type="entry name" value="AP2/ERF_dom_sf"/>
</dbReference>
<evidence type="ECO:0000256" key="2">
    <source>
        <dbReference type="ARBA" id="ARBA00023125"/>
    </source>
</evidence>
<proteinExistence type="predicted"/>
<protein>
    <recommendedName>
        <fullName evidence="4">AP2/ERF domain-containing protein</fullName>
    </recommendedName>
</protein>
<evidence type="ECO:0000256" key="3">
    <source>
        <dbReference type="ARBA" id="ARBA00023163"/>
    </source>
</evidence>
<keyword evidence="2" id="KW-0238">DNA-binding</keyword>
<dbReference type="EMBL" id="LAZR01005552">
    <property type="protein sequence ID" value="KKM98985.1"/>
    <property type="molecule type" value="Genomic_DNA"/>
</dbReference>